<feature type="transmembrane region" description="Helical" evidence="7">
    <location>
        <begin position="67"/>
        <end position="88"/>
    </location>
</feature>
<feature type="transmembrane region" description="Helical" evidence="7">
    <location>
        <begin position="94"/>
        <end position="114"/>
    </location>
</feature>
<dbReference type="SUPFAM" id="SSF50182">
    <property type="entry name" value="Sm-like ribonucleoproteins"/>
    <property type="match status" value="1"/>
</dbReference>
<keyword evidence="3" id="KW-1003">Cell membrane</keyword>
<feature type="domain" description="Mechanosensitive ion channel transmembrane helices 2/3" evidence="9">
    <location>
        <begin position="145"/>
        <end position="185"/>
    </location>
</feature>
<dbReference type="Gene3D" id="2.30.30.60">
    <property type="match status" value="1"/>
</dbReference>
<comment type="similarity">
    <text evidence="2">Belongs to the MscS (TC 1.A.23) family.</text>
</comment>
<dbReference type="InterPro" id="IPR010920">
    <property type="entry name" value="LSM_dom_sf"/>
</dbReference>
<dbReference type="PANTHER" id="PTHR30566:SF25">
    <property type="entry name" value="INNER MEMBRANE PROTEIN"/>
    <property type="match status" value="1"/>
</dbReference>
<dbReference type="RefSeq" id="WP_249902616.1">
    <property type="nucleotide sequence ID" value="NZ_JAMGBA010000001.1"/>
</dbReference>
<reference evidence="10 11" key="1">
    <citation type="submission" date="2022-05" db="EMBL/GenBank/DDBJ databases">
        <authorList>
            <person name="Jo J.-H."/>
            <person name="Im W.-T."/>
        </authorList>
    </citation>
    <scope>NUCLEOTIDE SEQUENCE [LARGE SCALE GENOMIC DNA]</scope>
    <source>
        <strain evidence="10 11">NSE70-1</strain>
    </source>
</reference>
<evidence type="ECO:0000256" key="7">
    <source>
        <dbReference type="SAM" id="Phobius"/>
    </source>
</evidence>
<evidence type="ECO:0000256" key="5">
    <source>
        <dbReference type="ARBA" id="ARBA00022989"/>
    </source>
</evidence>
<evidence type="ECO:0000259" key="8">
    <source>
        <dbReference type="Pfam" id="PF00924"/>
    </source>
</evidence>
<comment type="subcellular location">
    <subcellularLocation>
        <location evidence="1">Cell membrane</location>
        <topology evidence="1">Multi-pass membrane protein</topology>
    </subcellularLocation>
</comment>
<accession>A0ABT0RQD9</accession>
<dbReference type="InterPro" id="IPR011014">
    <property type="entry name" value="MscS_channel_TM-2"/>
</dbReference>
<proteinExistence type="inferred from homology"/>
<dbReference type="Pfam" id="PF00924">
    <property type="entry name" value="MS_channel_2nd"/>
    <property type="match status" value="1"/>
</dbReference>
<keyword evidence="4 7" id="KW-0812">Transmembrane</keyword>
<gene>
    <name evidence="10" type="ORF">LZ496_00315</name>
</gene>
<dbReference type="InterPro" id="IPR006685">
    <property type="entry name" value="MscS_channel_2nd"/>
</dbReference>
<evidence type="ECO:0000259" key="9">
    <source>
        <dbReference type="Pfam" id="PF21088"/>
    </source>
</evidence>
<evidence type="ECO:0000313" key="10">
    <source>
        <dbReference type="EMBL" id="MCL6697235.1"/>
    </source>
</evidence>
<evidence type="ECO:0000313" key="11">
    <source>
        <dbReference type="Proteomes" id="UP001203410"/>
    </source>
</evidence>
<feature type="transmembrane region" description="Helical" evidence="7">
    <location>
        <begin position="171"/>
        <end position="195"/>
    </location>
</feature>
<organism evidence="10 11">
    <name type="scientific">Sphingomonas caseinilyticus</name>
    <dbReference type="NCBI Taxonomy" id="2908205"/>
    <lineage>
        <taxon>Bacteria</taxon>
        <taxon>Pseudomonadati</taxon>
        <taxon>Pseudomonadota</taxon>
        <taxon>Alphaproteobacteria</taxon>
        <taxon>Sphingomonadales</taxon>
        <taxon>Sphingomonadaceae</taxon>
        <taxon>Sphingomonas</taxon>
    </lineage>
</organism>
<feature type="transmembrane region" description="Helical" evidence="7">
    <location>
        <begin position="26"/>
        <end position="46"/>
    </location>
</feature>
<evidence type="ECO:0000256" key="4">
    <source>
        <dbReference type="ARBA" id="ARBA00022692"/>
    </source>
</evidence>
<dbReference type="Proteomes" id="UP001203410">
    <property type="component" value="Unassembled WGS sequence"/>
</dbReference>
<keyword evidence="6 7" id="KW-0472">Membrane</keyword>
<dbReference type="EMBL" id="JAMGBA010000001">
    <property type="protein sequence ID" value="MCL6697235.1"/>
    <property type="molecule type" value="Genomic_DNA"/>
</dbReference>
<sequence>MKQLNVPATREIDGVFDWILANLDRLLIGGMVAAAIVAIMLGLRWIGHRLLANEPESWGWRGIIGRVLAKTSIFFMVAAAIDIVVSYAAVPAKLAHLADIFFIIAASLQVAIWAREIIVGVIRSRVGEDPGASTLGNAMALIRVLVNVVVFAIALVVILDNLGVNVTALVAGLGIGGIAIGLAAQGIFSDLFAALSIVFDKPFRRGDTVRYGTGTDTTVGTVERIGLKTTRLRSVTGEQVIMANTKLLEQEVRNLAEAKVRRVTLPFNLTYKTSPETLERLPAIAEEVLKGVKTAKLVRCVATAFAPSSIDCELVYDDRTISPDTLAQHKSDIIIGIARAFAAEKIEFAYPTQTTYTAAPDGTLVMPWAPPQPTK</sequence>
<evidence type="ECO:0000256" key="2">
    <source>
        <dbReference type="ARBA" id="ARBA00008017"/>
    </source>
</evidence>
<dbReference type="SUPFAM" id="SSF82861">
    <property type="entry name" value="Mechanosensitive channel protein MscS (YggB), transmembrane region"/>
    <property type="match status" value="1"/>
</dbReference>
<keyword evidence="11" id="KW-1185">Reference proteome</keyword>
<feature type="domain" description="Mechanosensitive ion channel MscS" evidence="8">
    <location>
        <begin position="187"/>
        <end position="255"/>
    </location>
</feature>
<dbReference type="InterPro" id="IPR011066">
    <property type="entry name" value="MscS_channel_C_sf"/>
</dbReference>
<dbReference type="PANTHER" id="PTHR30566">
    <property type="entry name" value="YNAI-RELATED MECHANOSENSITIVE ION CHANNEL"/>
    <property type="match status" value="1"/>
</dbReference>
<dbReference type="Pfam" id="PF21088">
    <property type="entry name" value="MS_channel_1st"/>
    <property type="match status" value="1"/>
</dbReference>
<dbReference type="Gene3D" id="3.30.70.100">
    <property type="match status" value="1"/>
</dbReference>
<dbReference type="Gene3D" id="1.10.287.1260">
    <property type="match status" value="1"/>
</dbReference>
<dbReference type="InterPro" id="IPR023408">
    <property type="entry name" value="MscS_beta-dom_sf"/>
</dbReference>
<feature type="transmembrane region" description="Helical" evidence="7">
    <location>
        <begin position="135"/>
        <end position="159"/>
    </location>
</feature>
<keyword evidence="5 7" id="KW-1133">Transmembrane helix</keyword>
<name>A0ABT0RQD9_9SPHN</name>
<dbReference type="SUPFAM" id="SSF82689">
    <property type="entry name" value="Mechanosensitive channel protein MscS (YggB), C-terminal domain"/>
    <property type="match status" value="1"/>
</dbReference>
<evidence type="ECO:0000256" key="6">
    <source>
        <dbReference type="ARBA" id="ARBA00023136"/>
    </source>
</evidence>
<evidence type="ECO:0000256" key="3">
    <source>
        <dbReference type="ARBA" id="ARBA00022475"/>
    </source>
</evidence>
<comment type="caution">
    <text evidence="10">The sequence shown here is derived from an EMBL/GenBank/DDBJ whole genome shotgun (WGS) entry which is preliminary data.</text>
</comment>
<dbReference type="InterPro" id="IPR049142">
    <property type="entry name" value="MS_channel_1st"/>
</dbReference>
<protein>
    <submittedName>
        <fullName evidence="10">Mechanosensitive ion channel family protein</fullName>
    </submittedName>
</protein>
<evidence type="ECO:0000256" key="1">
    <source>
        <dbReference type="ARBA" id="ARBA00004651"/>
    </source>
</evidence>